<protein>
    <recommendedName>
        <fullName evidence="4">DUF1795 domain-containing protein</fullName>
    </recommendedName>
</protein>
<evidence type="ECO:0008006" key="4">
    <source>
        <dbReference type="Google" id="ProtNLM"/>
    </source>
</evidence>
<dbReference type="Proteomes" id="UP000586976">
    <property type="component" value="Unassembled WGS sequence"/>
</dbReference>
<accession>A0A7W2D473</accession>
<feature type="region of interest" description="Disordered" evidence="1">
    <location>
        <begin position="54"/>
        <end position="79"/>
    </location>
</feature>
<dbReference type="RefSeq" id="WP_181866098.1">
    <property type="nucleotide sequence ID" value="NZ_JACEQY010000029.1"/>
</dbReference>
<feature type="compositionally biased region" description="Low complexity" evidence="1">
    <location>
        <begin position="58"/>
        <end position="79"/>
    </location>
</feature>
<evidence type="ECO:0000313" key="3">
    <source>
        <dbReference type="Proteomes" id="UP000586976"/>
    </source>
</evidence>
<gene>
    <name evidence="2" type="ORF">H1V43_24420</name>
</gene>
<organism evidence="2 3">
    <name type="scientific">Streptomyces himalayensis subsp. aureolus</name>
    <dbReference type="NCBI Taxonomy" id="2758039"/>
    <lineage>
        <taxon>Bacteria</taxon>
        <taxon>Bacillati</taxon>
        <taxon>Actinomycetota</taxon>
        <taxon>Actinomycetes</taxon>
        <taxon>Kitasatosporales</taxon>
        <taxon>Streptomycetaceae</taxon>
        <taxon>Streptomyces</taxon>
        <taxon>Streptomyces himalayensis</taxon>
    </lineage>
</organism>
<keyword evidence="3" id="KW-1185">Reference proteome</keyword>
<evidence type="ECO:0000313" key="2">
    <source>
        <dbReference type="EMBL" id="MBA4864440.1"/>
    </source>
</evidence>
<name>A0A7W2D473_9ACTN</name>
<proteinExistence type="predicted"/>
<reference evidence="2 3" key="1">
    <citation type="submission" date="2020-07" db="EMBL/GenBank/DDBJ databases">
        <title>Streptomyces isolated from Indian soil.</title>
        <authorList>
            <person name="Mandal S."/>
            <person name="Maiti P.K."/>
        </authorList>
    </citation>
    <scope>NUCLEOTIDE SEQUENCE [LARGE SCALE GENOMIC DNA]</scope>
    <source>
        <strain evidence="2 3">PSKA54</strain>
    </source>
</reference>
<evidence type="ECO:0000256" key="1">
    <source>
        <dbReference type="SAM" id="MobiDB-lite"/>
    </source>
</evidence>
<comment type="caution">
    <text evidence="2">The sequence shown here is derived from an EMBL/GenBank/DDBJ whole genome shotgun (WGS) entry which is preliminary data.</text>
</comment>
<sequence length="198" mass="20822">MATTLPVKVEFSLPEGWQSALPDEVGAPGVAFVALHPDSRDGFTANITIAGKLRGEGDTATGEGDTATGKGDTATGEGDLATGESDLATYAGDLVAIADESVQRLSEAATVRVAKRTHVGTPEAPGFTQTLRISTTLRGWPLDLVQSQVYLVMQDMHDPAKRAVIELALTARPSQLDAVADDFKEFVRSFRPAEPATA</sequence>
<dbReference type="AlphaFoldDB" id="A0A7W2D473"/>
<dbReference type="EMBL" id="JACEQY010000029">
    <property type="protein sequence ID" value="MBA4864440.1"/>
    <property type="molecule type" value="Genomic_DNA"/>
</dbReference>
<dbReference type="Gene3D" id="3.40.1000.10">
    <property type="entry name" value="Mog1/PsbP, alpha/beta/alpha sandwich"/>
    <property type="match status" value="1"/>
</dbReference>